<comment type="caution">
    <text evidence="1">The sequence shown here is derived from an EMBL/GenBank/DDBJ whole genome shotgun (WGS) entry which is preliminary data.</text>
</comment>
<evidence type="ECO:0000313" key="1">
    <source>
        <dbReference type="EMBL" id="MQA37197.1"/>
    </source>
</evidence>
<name>A0A6A7MWT1_9BURK</name>
<dbReference type="EMBL" id="WHUG01000001">
    <property type="protein sequence ID" value="MQA37197.1"/>
    <property type="molecule type" value="Genomic_DNA"/>
</dbReference>
<proteinExistence type="predicted"/>
<protein>
    <submittedName>
        <fullName evidence="1">Uncharacterized protein</fullName>
    </submittedName>
</protein>
<reference evidence="1 2" key="1">
    <citation type="submission" date="2019-10" db="EMBL/GenBank/DDBJ databases">
        <title>Two novel species isolated from a subtropical stream in China.</title>
        <authorList>
            <person name="Lu H."/>
        </authorList>
    </citation>
    <scope>NUCLEOTIDE SEQUENCE [LARGE SCALE GENOMIC DNA]</scope>
    <source>
        <strain evidence="1 2">FT29W</strain>
    </source>
</reference>
<evidence type="ECO:0000313" key="2">
    <source>
        <dbReference type="Proteomes" id="UP000440498"/>
    </source>
</evidence>
<dbReference type="RefSeq" id="WP_152836515.1">
    <property type="nucleotide sequence ID" value="NZ_WHUG01000001.1"/>
</dbReference>
<dbReference type="AlphaFoldDB" id="A0A6A7MWT1"/>
<gene>
    <name evidence="1" type="ORF">GEV02_03470</name>
</gene>
<keyword evidence="2" id="KW-1185">Reference proteome</keyword>
<organism evidence="1 2">
    <name type="scientific">Rugamonas aquatica</name>
    <dbReference type="NCBI Taxonomy" id="2743357"/>
    <lineage>
        <taxon>Bacteria</taxon>
        <taxon>Pseudomonadati</taxon>
        <taxon>Pseudomonadota</taxon>
        <taxon>Betaproteobacteria</taxon>
        <taxon>Burkholderiales</taxon>
        <taxon>Oxalobacteraceae</taxon>
        <taxon>Telluria group</taxon>
        <taxon>Rugamonas</taxon>
    </lineage>
</organism>
<dbReference type="Proteomes" id="UP000440498">
    <property type="component" value="Unassembled WGS sequence"/>
</dbReference>
<sequence>METIDRSSRPDLETSKVVELGVNLLQSRGRAFASEFLVRRNIPFSVIVRVLSDPPGHRRAGSLRR</sequence>
<accession>A0A6A7MWT1</accession>